<feature type="transmembrane region" description="Helical" evidence="1">
    <location>
        <begin position="35"/>
        <end position="54"/>
    </location>
</feature>
<keyword evidence="1" id="KW-1133">Transmembrane helix</keyword>
<evidence type="ECO:0000256" key="1">
    <source>
        <dbReference type="SAM" id="Phobius"/>
    </source>
</evidence>
<accession>A0A3S0AUK1</accession>
<dbReference type="RefSeq" id="WP_126698390.1">
    <property type="nucleotide sequence ID" value="NZ_RWKW01000016.1"/>
</dbReference>
<feature type="transmembrane region" description="Helical" evidence="1">
    <location>
        <begin position="105"/>
        <end position="124"/>
    </location>
</feature>
<organism evidence="2 3">
    <name type="scientific">Aquibium carbonis</name>
    <dbReference type="NCBI Taxonomy" id="2495581"/>
    <lineage>
        <taxon>Bacteria</taxon>
        <taxon>Pseudomonadati</taxon>
        <taxon>Pseudomonadota</taxon>
        <taxon>Alphaproteobacteria</taxon>
        <taxon>Hyphomicrobiales</taxon>
        <taxon>Phyllobacteriaceae</taxon>
        <taxon>Aquibium</taxon>
    </lineage>
</organism>
<feature type="transmembrane region" description="Helical" evidence="1">
    <location>
        <begin position="136"/>
        <end position="156"/>
    </location>
</feature>
<evidence type="ECO:0000313" key="2">
    <source>
        <dbReference type="EMBL" id="RST87459.1"/>
    </source>
</evidence>
<dbReference type="AlphaFoldDB" id="A0A3S0AUK1"/>
<gene>
    <name evidence="2" type="ORF">EJC49_05105</name>
</gene>
<dbReference type="OrthoDB" id="9811204at2"/>
<dbReference type="EMBL" id="RWKW01000016">
    <property type="protein sequence ID" value="RST87459.1"/>
    <property type="molecule type" value="Genomic_DNA"/>
</dbReference>
<evidence type="ECO:0000313" key="3">
    <source>
        <dbReference type="Proteomes" id="UP000278398"/>
    </source>
</evidence>
<comment type="caution">
    <text evidence="2">The sequence shown here is derived from an EMBL/GenBank/DDBJ whole genome shotgun (WGS) entry which is preliminary data.</text>
</comment>
<keyword evidence="1" id="KW-0472">Membrane</keyword>
<feature type="transmembrane region" description="Helical" evidence="1">
    <location>
        <begin position="168"/>
        <end position="188"/>
    </location>
</feature>
<dbReference type="Proteomes" id="UP000278398">
    <property type="component" value="Unassembled WGS sequence"/>
</dbReference>
<protein>
    <submittedName>
        <fullName evidence="2">Transporter</fullName>
    </submittedName>
</protein>
<keyword evidence="1" id="KW-0812">Transmembrane</keyword>
<sequence>MPPAEQIHVQLTGAWRMMLGRADGLRMLDLSADGFWSSFFAIVVALPALFAGWVSVANEMAVLDPQGAGRLSLIVRLAIIDLSSWVLPLVALALVAPRAGIGDRFVHYVVASNWATAIVVWIMLPPAMLRFFMTDAADLAALISLGLFILTLVFSWRLTNIAIGKGPAVATGVFVAMVGMSLFVLFGMQDLLGLAG</sequence>
<name>A0A3S0AUK1_9HYPH</name>
<reference evidence="2 3" key="1">
    <citation type="submission" date="2018-12" db="EMBL/GenBank/DDBJ databases">
        <title>Mesorhizobium carbonis sp. nov., isolated from coal mine water.</title>
        <authorList>
            <person name="Xin W."/>
            <person name="Xu Z."/>
            <person name="Xiang F."/>
            <person name="Zhang J."/>
            <person name="Xi L."/>
            <person name="Liu J."/>
        </authorList>
    </citation>
    <scope>NUCLEOTIDE SEQUENCE [LARGE SCALE GENOMIC DNA]</scope>
    <source>
        <strain evidence="2 3">B2.3</strain>
    </source>
</reference>
<proteinExistence type="predicted"/>
<keyword evidence="3" id="KW-1185">Reference proteome</keyword>
<feature type="transmembrane region" description="Helical" evidence="1">
    <location>
        <begin position="74"/>
        <end position="96"/>
    </location>
</feature>